<name>A0A6A5KIW0_9PLEO</name>
<dbReference type="Proteomes" id="UP000800040">
    <property type="component" value="Unassembled WGS sequence"/>
</dbReference>
<dbReference type="AlphaFoldDB" id="A0A6A5KIW0"/>
<evidence type="ECO:0000313" key="4">
    <source>
        <dbReference type="Proteomes" id="UP000800040"/>
    </source>
</evidence>
<evidence type="ECO:0000313" key="3">
    <source>
        <dbReference type="EMBL" id="KAF1835552.1"/>
    </source>
</evidence>
<evidence type="ECO:0000256" key="1">
    <source>
        <dbReference type="SAM" id="Coils"/>
    </source>
</evidence>
<organism evidence="3 4">
    <name type="scientific">Decorospora gaudefroyi</name>
    <dbReference type="NCBI Taxonomy" id="184978"/>
    <lineage>
        <taxon>Eukaryota</taxon>
        <taxon>Fungi</taxon>
        <taxon>Dikarya</taxon>
        <taxon>Ascomycota</taxon>
        <taxon>Pezizomycotina</taxon>
        <taxon>Dothideomycetes</taxon>
        <taxon>Pleosporomycetidae</taxon>
        <taxon>Pleosporales</taxon>
        <taxon>Pleosporineae</taxon>
        <taxon>Pleosporaceae</taxon>
        <taxon>Decorospora</taxon>
    </lineage>
</organism>
<dbReference type="EMBL" id="ML975285">
    <property type="protein sequence ID" value="KAF1835552.1"/>
    <property type="molecule type" value="Genomic_DNA"/>
</dbReference>
<gene>
    <name evidence="3" type="ORF">BDW02DRAFT_578654</name>
</gene>
<evidence type="ECO:0000256" key="2">
    <source>
        <dbReference type="SAM" id="MobiDB-lite"/>
    </source>
</evidence>
<keyword evidence="1" id="KW-0175">Coiled coil</keyword>
<sequence>MAPLPHPRRASLSWEDFSSDEEILVNNREFQNFARRRNDQVTEMQHELGRLENDSEHVINAYHGADRALAEVKREKAAAEAAWEKEKTELMARHCREQSMLREQIVREKRRADREAAGAVGLRAKLERSRCQVADSNRKIAEYDMDDKTEALQTPSRKRKRDEMFRPPYGNIPVAVEDNLEAQGKDGGPR</sequence>
<protein>
    <submittedName>
        <fullName evidence="3">Uncharacterized protein</fullName>
    </submittedName>
</protein>
<reference evidence="3" key="1">
    <citation type="submission" date="2020-01" db="EMBL/GenBank/DDBJ databases">
        <authorList>
            <consortium name="DOE Joint Genome Institute"/>
            <person name="Haridas S."/>
            <person name="Albert R."/>
            <person name="Binder M."/>
            <person name="Bloem J."/>
            <person name="Labutti K."/>
            <person name="Salamov A."/>
            <person name="Andreopoulos B."/>
            <person name="Baker S.E."/>
            <person name="Barry K."/>
            <person name="Bills G."/>
            <person name="Bluhm B.H."/>
            <person name="Cannon C."/>
            <person name="Castanera R."/>
            <person name="Culley D.E."/>
            <person name="Daum C."/>
            <person name="Ezra D."/>
            <person name="Gonzalez J.B."/>
            <person name="Henrissat B."/>
            <person name="Kuo A."/>
            <person name="Liang C."/>
            <person name="Lipzen A."/>
            <person name="Lutzoni F."/>
            <person name="Magnuson J."/>
            <person name="Mondo S."/>
            <person name="Nolan M."/>
            <person name="Ohm R."/>
            <person name="Pangilinan J."/>
            <person name="Park H.-J."/>
            <person name="Ramirez L."/>
            <person name="Alfaro M."/>
            <person name="Sun H."/>
            <person name="Tritt A."/>
            <person name="Yoshinaga Y."/>
            <person name="Zwiers L.-H."/>
            <person name="Turgeon B.G."/>
            <person name="Goodwin S.B."/>
            <person name="Spatafora J.W."/>
            <person name="Crous P.W."/>
            <person name="Grigoriev I.V."/>
        </authorList>
    </citation>
    <scope>NUCLEOTIDE SEQUENCE</scope>
    <source>
        <strain evidence="3">P77</strain>
    </source>
</reference>
<proteinExistence type="predicted"/>
<keyword evidence="4" id="KW-1185">Reference proteome</keyword>
<feature type="coiled-coil region" evidence="1">
    <location>
        <begin position="34"/>
        <end position="89"/>
    </location>
</feature>
<feature type="region of interest" description="Disordered" evidence="2">
    <location>
        <begin position="145"/>
        <end position="190"/>
    </location>
</feature>
<accession>A0A6A5KIW0</accession>